<organism evidence="2 3">
    <name type="scientific">Fusarium duplospermum</name>
    <dbReference type="NCBI Taxonomy" id="1325734"/>
    <lineage>
        <taxon>Eukaryota</taxon>
        <taxon>Fungi</taxon>
        <taxon>Dikarya</taxon>
        <taxon>Ascomycota</taxon>
        <taxon>Pezizomycotina</taxon>
        <taxon>Sordariomycetes</taxon>
        <taxon>Hypocreomycetidae</taxon>
        <taxon>Hypocreales</taxon>
        <taxon>Nectriaceae</taxon>
        <taxon>Fusarium</taxon>
        <taxon>Fusarium solani species complex</taxon>
    </lineage>
</organism>
<dbReference type="Proteomes" id="UP000288168">
    <property type="component" value="Unassembled WGS sequence"/>
</dbReference>
<keyword evidence="1" id="KW-0812">Transmembrane</keyword>
<evidence type="ECO:0000313" key="2">
    <source>
        <dbReference type="EMBL" id="RSL65639.1"/>
    </source>
</evidence>
<dbReference type="OrthoDB" id="4961272at2759"/>
<dbReference type="EMBL" id="NKCI01000028">
    <property type="protein sequence ID" value="RSL65639.1"/>
    <property type="molecule type" value="Genomic_DNA"/>
</dbReference>
<evidence type="ECO:0000256" key="1">
    <source>
        <dbReference type="SAM" id="Phobius"/>
    </source>
</evidence>
<reference evidence="2 3" key="1">
    <citation type="submission" date="2017-06" db="EMBL/GenBank/DDBJ databases">
        <title>Comparative genomic analysis of Ambrosia Fusariam Clade fungi.</title>
        <authorList>
            <person name="Stajich J.E."/>
            <person name="Carrillo J."/>
            <person name="Kijimoto T."/>
            <person name="Eskalen A."/>
            <person name="O'Donnell K."/>
            <person name="Kasson M."/>
        </authorList>
    </citation>
    <scope>NUCLEOTIDE SEQUENCE [LARGE SCALE GENOMIC DNA]</scope>
    <source>
        <strain evidence="2 3">NRRL62584</strain>
    </source>
</reference>
<keyword evidence="1" id="KW-1133">Transmembrane helix</keyword>
<feature type="transmembrane region" description="Helical" evidence="1">
    <location>
        <begin position="7"/>
        <end position="28"/>
    </location>
</feature>
<keyword evidence="1" id="KW-0472">Membrane</keyword>
<name>A0A428QK54_9HYPO</name>
<evidence type="ECO:0000313" key="3">
    <source>
        <dbReference type="Proteomes" id="UP000288168"/>
    </source>
</evidence>
<dbReference type="AlphaFoldDB" id="A0A428QK54"/>
<gene>
    <name evidence="2" type="ORF">CEP54_004122</name>
</gene>
<feature type="transmembrane region" description="Helical" evidence="1">
    <location>
        <begin position="147"/>
        <end position="172"/>
    </location>
</feature>
<keyword evidence="3" id="KW-1185">Reference proteome</keyword>
<feature type="transmembrane region" description="Helical" evidence="1">
    <location>
        <begin position="34"/>
        <end position="51"/>
    </location>
</feature>
<proteinExistence type="predicted"/>
<sequence length="195" mass="21811">MLSARHHVCYWILSITAALVYQGLVTGLGFQEEIFRMALIPLMGLAIYILWNGPGHLPSEWHIHQQVATACLMVCLGSVSGHLDLSDASVEKVKPMFHTFLAFSTISALESIRQNRNDIQPGVIVGLGFDFEIGTKYWGWDGAFFHFYSYFFVLLLLCGIYYVLALALVIIYGSEVSKDTMNCIYTALSEISDTI</sequence>
<protein>
    <submittedName>
        <fullName evidence="2">Uncharacterized protein</fullName>
    </submittedName>
</protein>
<comment type="caution">
    <text evidence="2">The sequence shown here is derived from an EMBL/GenBank/DDBJ whole genome shotgun (WGS) entry which is preliminary data.</text>
</comment>
<accession>A0A428QK54</accession>